<dbReference type="InParanoid" id="A0A3Q1F5K7"/>
<evidence type="ECO:0000256" key="4">
    <source>
        <dbReference type="ARBA" id="ARBA00022729"/>
    </source>
</evidence>
<evidence type="ECO:0000256" key="1">
    <source>
        <dbReference type="ARBA" id="ARBA00004613"/>
    </source>
</evidence>
<feature type="compositionally biased region" description="Polar residues" evidence="8">
    <location>
        <begin position="793"/>
        <end position="808"/>
    </location>
</feature>
<keyword evidence="6" id="KW-0325">Glycoprotein</keyword>
<dbReference type="GO" id="GO:0016020">
    <property type="term" value="C:membrane"/>
    <property type="evidence" value="ECO:0007669"/>
    <property type="project" value="InterPro"/>
</dbReference>
<evidence type="ECO:0000256" key="8">
    <source>
        <dbReference type="SAM" id="MobiDB-lite"/>
    </source>
</evidence>
<dbReference type="Gene3D" id="2.120.10.30">
    <property type="entry name" value="TolB, C-terminal domain"/>
    <property type="match status" value="1"/>
</dbReference>
<dbReference type="InterPro" id="IPR011042">
    <property type="entry name" value="6-blade_b-propeller_TolB-like"/>
</dbReference>
<comment type="subcellular location">
    <subcellularLocation>
        <location evidence="1">Secreted</location>
    </subcellularLocation>
</comment>
<dbReference type="STRING" id="80966.ENSAPOP00000012173"/>
<evidence type="ECO:0000256" key="3">
    <source>
        <dbReference type="ARBA" id="ARBA00022525"/>
    </source>
</evidence>
<dbReference type="SUPFAM" id="SSF50952">
    <property type="entry name" value="Soluble quinoprotein glucose dehydrogenase"/>
    <property type="match status" value="1"/>
</dbReference>
<dbReference type="FunFam" id="3.10.250.10:FF:000001">
    <property type="entry name" value="Lysyl oxidase 4 isoform X1"/>
    <property type="match status" value="1"/>
</dbReference>
<comment type="similarity">
    <text evidence="2">Belongs to the HHIP family.</text>
</comment>
<evidence type="ECO:0000256" key="9">
    <source>
        <dbReference type="SAM" id="SignalP"/>
    </source>
</evidence>
<evidence type="ECO:0000259" key="10">
    <source>
        <dbReference type="PROSITE" id="PS50287"/>
    </source>
</evidence>
<feature type="chain" id="PRO_5018525711" evidence="9">
    <location>
        <begin position="42"/>
        <end position="1032"/>
    </location>
</feature>
<evidence type="ECO:0000256" key="2">
    <source>
        <dbReference type="ARBA" id="ARBA00010658"/>
    </source>
</evidence>
<dbReference type="Gene3D" id="3.10.250.10">
    <property type="entry name" value="SRCR-like domain"/>
    <property type="match status" value="1"/>
</dbReference>
<feature type="region of interest" description="Disordered" evidence="8">
    <location>
        <begin position="793"/>
        <end position="922"/>
    </location>
</feature>
<dbReference type="InterPro" id="IPR036772">
    <property type="entry name" value="SRCR-like_dom_sf"/>
</dbReference>
<dbReference type="GeneTree" id="ENSGT00940000164056"/>
<feature type="compositionally biased region" description="Basic and acidic residues" evidence="8">
    <location>
        <begin position="883"/>
        <end position="896"/>
    </location>
</feature>
<feature type="disulfide bond" evidence="7">
    <location>
        <begin position="1001"/>
        <end position="1011"/>
    </location>
</feature>
<dbReference type="SUPFAM" id="SSF56487">
    <property type="entry name" value="SRCR-like"/>
    <property type="match status" value="1"/>
</dbReference>
<dbReference type="PRINTS" id="PR00258">
    <property type="entry name" value="SPERACTRCPTR"/>
</dbReference>
<dbReference type="Proteomes" id="UP000257200">
    <property type="component" value="Unplaced"/>
</dbReference>
<dbReference type="AlphaFoldDB" id="A0A3Q1F5K7"/>
<name>A0A3Q1F5K7_9TELE</name>
<dbReference type="PANTHER" id="PTHR19328">
    <property type="entry name" value="HEDGEHOG-INTERACTING PROTEIN"/>
    <property type="match status" value="1"/>
</dbReference>
<dbReference type="SMART" id="SM00202">
    <property type="entry name" value="SR"/>
    <property type="match status" value="1"/>
</dbReference>
<reference evidence="11" key="2">
    <citation type="submission" date="2025-09" db="UniProtKB">
        <authorList>
            <consortium name="Ensembl"/>
        </authorList>
    </citation>
    <scope>IDENTIFICATION</scope>
</reference>
<sequence>MNVQTCNLVPRCILQPAFSRHLLLPVLLLLLLQAWWGSCHPQCLDYKPPFQPHQPLVFCKEYSKFGCCDVEKDEQISQRFYTIMENFDHSGYSTCGRYIRSILCQECSPYAAHLYDAEDANTPMRILPGLCGDYCSDYWHQCRYTLSLLLEDSGSPQQFANLTAIIEEDRRKFCDFLELKDKQYCYPNVLTNAELNANLGLVREDPKGCLELCLQEVANGLRNPVAMIHADDGTHRFFVAEQLGYVWVYLANGSRIDRPFLNLTQAVLTSPWAGDERGFLCIALHPRFTTVRKAYVYYSVSVKKEERIRISEFTLSVLDDNQLDHSSERYLLKYVPAVYSSKSQMTQTNPSSSYPSCRTIMEVVEPASNHNGGQLLFGHDGYLYIFIGDGGRAGDPFGKFGNSQNKSVLLGKVLRIDVDNNDDSAPYSIPSDNPFLGEKETRPEIYAYGVRNMWRCSIDRGDPATGAGRGRMFCGDVGQNKYEEVDLIVKGGNYGWRAKEGFSCYDRKLCQNSSLDDILPIFAYPHKLGKSVTGGYIYRGCQMPNLNGLYIFGDFMSGRLMSLKENTTTGEWQYTEICMGRGQTCRFPKLIDSHYKYIISFAEDEAGELYFLATGVPSATRRTGVIYKIVDPSRRAAPGKCSIKPSPVKIKGKLVHFYPREEFVINKKPTTTAVPTTTTRKTTTAKKTPRKPIVIIKPPMPTRKTIRKPPQATTTTTTAAAATTAKTTIQTTRKTTTTKTTLPATTPTIKATIKTTSATTIKPTTAPTTVQTAMMTTPATSTSTGYRTTVMTAASSRIAQTPIITTPSPRRHGRPLQYPPNATSQPLSPPQRPPSPSTTSLKRPHVASNSTPYPKRPGVITTTWAPHLNQKPQRPAISTTMPKTREEKLRIGEKLESAGQGNQVYKKPRGKGRDYKKGRDGRRLRGGSVRLVSTDGLLDRGRVEIFLRGEWGTVCDDLFSANAGSVVCRQLGFTKALAVMKRAVLGEADSSVRILLDDVECEGGERSLLECKRSRVGKHNCSHREDVGVICG</sequence>
<dbReference type="InterPro" id="IPR001190">
    <property type="entry name" value="SRCR"/>
</dbReference>
<protein>
    <submittedName>
        <fullName evidence="11">HHIP-like protein 1</fullName>
    </submittedName>
</protein>
<feature type="compositionally biased region" description="Polar residues" evidence="8">
    <location>
        <begin position="860"/>
        <end position="882"/>
    </location>
</feature>
<comment type="caution">
    <text evidence="7">Lacks conserved residue(s) required for the propagation of feature annotation.</text>
</comment>
<evidence type="ECO:0000313" key="12">
    <source>
        <dbReference type="Proteomes" id="UP000257200"/>
    </source>
</evidence>
<feature type="compositionally biased region" description="Pro residues" evidence="8">
    <location>
        <begin position="827"/>
        <end position="836"/>
    </location>
</feature>
<keyword evidence="12" id="KW-1185">Reference proteome</keyword>
<organism evidence="11 12">
    <name type="scientific">Acanthochromis polyacanthus</name>
    <name type="common">spiny chromis</name>
    <dbReference type="NCBI Taxonomy" id="80966"/>
    <lineage>
        <taxon>Eukaryota</taxon>
        <taxon>Metazoa</taxon>
        <taxon>Chordata</taxon>
        <taxon>Craniata</taxon>
        <taxon>Vertebrata</taxon>
        <taxon>Euteleostomi</taxon>
        <taxon>Actinopterygii</taxon>
        <taxon>Neopterygii</taxon>
        <taxon>Teleostei</taxon>
        <taxon>Neoteleostei</taxon>
        <taxon>Acanthomorphata</taxon>
        <taxon>Ovalentaria</taxon>
        <taxon>Pomacentridae</taxon>
        <taxon>Acanthochromis</taxon>
    </lineage>
</organism>
<feature type="compositionally biased region" description="Basic and acidic residues" evidence="8">
    <location>
        <begin position="911"/>
        <end position="922"/>
    </location>
</feature>
<reference evidence="11" key="1">
    <citation type="submission" date="2025-08" db="UniProtKB">
        <authorList>
            <consortium name="Ensembl"/>
        </authorList>
    </citation>
    <scope>IDENTIFICATION</scope>
</reference>
<keyword evidence="5 7" id="KW-1015">Disulfide bond</keyword>
<dbReference type="Pfam" id="PF03024">
    <property type="entry name" value="Folate_rec"/>
    <property type="match status" value="1"/>
</dbReference>
<accession>A0A3Q1F5K7</accession>
<dbReference type="Pfam" id="PF00530">
    <property type="entry name" value="SRCR"/>
    <property type="match status" value="1"/>
</dbReference>
<keyword evidence="3" id="KW-0964">Secreted</keyword>
<feature type="domain" description="SRCR" evidence="10">
    <location>
        <begin position="929"/>
        <end position="1032"/>
    </location>
</feature>
<dbReference type="PANTHER" id="PTHR19328:SF58">
    <property type="entry name" value="HHIP-LIKE PROTEIN 1"/>
    <property type="match status" value="1"/>
</dbReference>
<dbReference type="GO" id="GO:0005576">
    <property type="term" value="C:extracellular region"/>
    <property type="evidence" value="ECO:0007669"/>
    <property type="project" value="UniProtKB-SubCell"/>
</dbReference>
<dbReference type="PROSITE" id="PS50287">
    <property type="entry name" value="SRCR_2"/>
    <property type="match status" value="1"/>
</dbReference>
<evidence type="ECO:0000256" key="6">
    <source>
        <dbReference type="ARBA" id="ARBA00023180"/>
    </source>
</evidence>
<dbReference type="InterPro" id="IPR012938">
    <property type="entry name" value="Glc/Sorbosone_DH"/>
</dbReference>
<dbReference type="InterPro" id="IPR011041">
    <property type="entry name" value="Quinoprot_gluc/sorb_DH_b-prop"/>
</dbReference>
<feature type="signal peptide" evidence="9">
    <location>
        <begin position="1"/>
        <end position="41"/>
    </location>
</feature>
<evidence type="ECO:0000256" key="5">
    <source>
        <dbReference type="ARBA" id="ARBA00023157"/>
    </source>
</evidence>
<proteinExistence type="inferred from homology"/>
<dbReference type="Ensembl" id="ENSAPOT00000019963.1">
    <property type="protein sequence ID" value="ENSAPOP00000012173.1"/>
    <property type="gene ID" value="ENSAPOG00000014879.1"/>
</dbReference>
<evidence type="ECO:0000313" key="11">
    <source>
        <dbReference type="Ensembl" id="ENSAPOP00000012173.1"/>
    </source>
</evidence>
<dbReference type="Pfam" id="PF07995">
    <property type="entry name" value="GSDH"/>
    <property type="match status" value="1"/>
</dbReference>
<dbReference type="InterPro" id="IPR018143">
    <property type="entry name" value="Folate_rcpt-like"/>
</dbReference>
<evidence type="ECO:0000256" key="7">
    <source>
        <dbReference type="PROSITE-ProRule" id="PRU00196"/>
    </source>
</evidence>
<keyword evidence="4 9" id="KW-0732">Signal</keyword>